<dbReference type="EMBL" id="JBHSJD010000024">
    <property type="protein sequence ID" value="MFC5026050.1"/>
    <property type="molecule type" value="Genomic_DNA"/>
</dbReference>
<sequence>MSSSSPQGWPPPQQPYPPVPPPPGAVHPSANTNGLAIASLVTGLVCLVPPLGLILGAFALGRIKKKGERGKGLAVAGMILSLISTLLVATGIATGAFSKALDGVREVKEEVASSSSAFALRKGDCFNTPNGVQNEEEVERVKSVKCAQPHDAEVTGSFKLTGDTWPGVPEIEKIAEERCFAMGEAYAMDAWAVPDNAWTFYYHPTKESWSTIKDRTVTCAFVAEKGKLTTGSLRSDETTLDADQLVFLKALNPTESVFGEEPEEDPDTNLDANVKWAGKVEKTLRDAGAALEAHTFSGPSQKAVADLVRDLDEARKHWTKAAKATDADTFWEHYEPGYDALPADFGKEARAALKLDTTPPGGTESGSGS</sequence>
<gene>
    <name evidence="5" type="ORF">ACFPM3_28365</name>
</gene>
<keyword evidence="2" id="KW-0812">Transmembrane</keyword>
<accession>A0ABV9XPH2</accession>
<evidence type="ECO:0000256" key="2">
    <source>
        <dbReference type="SAM" id="Phobius"/>
    </source>
</evidence>
<feature type="transmembrane region" description="Helical" evidence="2">
    <location>
        <begin position="72"/>
        <end position="97"/>
    </location>
</feature>
<dbReference type="InterPro" id="IPR025241">
    <property type="entry name" value="DUF4190"/>
</dbReference>
<proteinExistence type="predicted"/>
<comment type="caution">
    <text evidence="5">The sequence shown here is derived from an EMBL/GenBank/DDBJ whole genome shotgun (WGS) entry which is preliminary data.</text>
</comment>
<keyword evidence="6" id="KW-1185">Reference proteome</keyword>
<dbReference type="Pfam" id="PF13845">
    <property type="entry name" value="Septum_form"/>
    <property type="match status" value="1"/>
</dbReference>
<feature type="transmembrane region" description="Helical" evidence="2">
    <location>
        <begin position="35"/>
        <end position="60"/>
    </location>
</feature>
<feature type="domain" description="Septum formation-related" evidence="4">
    <location>
        <begin position="102"/>
        <end position="219"/>
    </location>
</feature>
<evidence type="ECO:0000256" key="1">
    <source>
        <dbReference type="SAM" id="MobiDB-lite"/>
    </source>
</evidence>
<keyword evidence="2" id="KW-1133">Transmembrane helix</keyword>
<evidence type="ECO:0000313" key="5">
    <source>
        <dbReference type="EMBL" id="MFC5026050.1"/>
    </source>
</evidence>
<organism evidence="5 6">
    <name type="scientific">Streptomyces coeruleoprunus</name>
    <dbReference type="NCBI Taxonomy" id="285563"/>
    <lineage>
        <taxon>Bacteria</taxon>
        <taxon>Bacillati</taxon>
        <taxon>Actinomycetota</taxon>
        <taxon>Actinomycetes</taxon>
        <taxon>Kitasatosporales</taxon>
        <taxon>Streptomycetaceae</taxon>
        <taxon>Streptomyces</taxon>
    </lineage>
</organism>
<dbReference type="RefSeq" id="WP_345689506.1">
    <property type="nucleotide sequence ID" value="NZ_BAABIT010000001.1"/>
</dbReference>
<evidence type="ECO:0000259" key="3">
    <source>
        <dbReference type="Pfam" id="PF13828"/>
    </source>
</evidence>
<evidence type="ECO:0000313" key="6">
    <source>
        <dbReference type="Proteomes" id="UP001595829"/>
    </source>
</evidence>
<keyword evidence="2" id="KW-0472">Membrane</keyword>
<reference evidence="6" key="1">
    <citation type="journal article" date="2019" name="Int. J. Syst. Evol. Microbiol.">
        <title>The Global Catalogue of Microorganisms (GCM) 10K type strain sequencing project: providing services to taxonomists for standard genome sequencing and annotation.</title>
        <authorList>
            <consortium name="The Broad Institute Genomics Platform"/>
            <consortium name="The Broad Institute Genome Sequencing Center for Infectious Disease"/>
            <person name="Wu L."/>
            <person name="Ma J."/>
        </authorList>
    </citation>
    <scope>NUCLEOTIDE SEQUENCE [LARGE SCALE GENOMIC DNA]</scope>
    <source>
        <strain evidence="6">CGMCC 4.1648</strain>
    </source>
</reference>
<protein>
    <submittedName>
        <fullName evidence="5">DUF4190 domain-containing protein</fullName>
    </submittedName>
</protein>
<evidence type="ECO:0000259" key="4">
    <source>
        <dbReference type="Pfam" id="PF13845"/>
    </source>
</evidence>
<dbReference type="Pfam" id="PF13828">
    <property type="entry name" value="DUF4190"/>
    <property type="match status" value="1"/>
</dbReference>
<dbReference type="InterPro" id="IPR026004">
    <property type="entry name" value="Septum_form"/>
</dbReference>
<feature type="compositionally biased region" description="Pro residues" evidence="1">
    <location>
        <begin position="8"/>
        <end position="25"/>
    </location>
</feature>
<name>A0ABV9XPH2_9ACTN</name>
<dbReference type="Proteomes" id="UP001595829">
    <property type="component" value="Unassembled WGS sequence"/>
</dbReference>
<feature type="domain" description="DUF4190" evidence="3">
    <location>
        <begin position="35"/>
        <end position="89"/>
    </location>
</feature>
<feature type="region of interest" description="Disordered" evidence="1">
    <location>
        <begin position="1"/>
        <end position="27"/>
    </location>
</feature>